<organism evidence="2 3">
    <name type="scientific">Monilinia laxa</name>
    <name type="common">Brown rot fungus</name>
    <name type="synonym">Sclerotinia laxa</name>
    <dbReference type="NCBI Taxonomy" id="61186"/>
    <lineage>
        <taxon>Eukaryota</taxon>
        <taxon>Fungi</taxon>
        <taxon>Dikarya</taxon>
        <taxon>Ascomycota</taxon>
        <taxon>Pezizomycotina</taxon>
        <taxon>Leotiomycetes</taxon>
        <taxon>Helotiales</taxon>
        <taxon>Sclerotiniaceae</taxon>
        <taxon>Monilinia</taxon>
    </lineage>
</organism>
<dbReference type="Proteomes" id="UP000326757">
    <property type="component" value="Unassembled WGS sequence"/>
</dbReference>
<dbReference type="EMBL" id="VIGI01000007">
    <property type="protein sequence ID" value="KAB8297986.1"/>
    <property type="molecule type" value="Genomic_DNA"/>
</dbReference>
<feature type="compositionally biased region" description="Polar residues" evidence="1">
    <location>
        <begin position="8"/>
        <end position="29"/>
    </location>
</feature>
<sequence length="103" mass="11421">MHKEINNGPFNAVNTNSNHNVDNQNTSDTCCKDPQPAQRQNLRMVPVMTPPLHPQQSHPIVSPSARPQVMPPLSDDGYSPTLSSITSSTLPRKLIWVLPQSRD</sequence>
<comment type="caution">
    <text evidence="2">The sequence shown here is derived from an EMBL/GenBank/DDBJ whole genome shotgun (WGS) entry which is preliminary data.</text>
</comment>
<evidence type="ECO:0000313" key="3">
    <source>
        <dbReference type="Proteomes" id="UP000326757"/>
    </source>
</evidence>
<feature type="region of interest" description="Disordered" evidence="1">
    <location>
        <begin position="1"/>
        <end position="85"/>
    </location>
</feature>
<keyword evidence="3" id="KW-1185">Reference proteome</keyword>
<protein>
    <submittedName>
        <fullName evidence="2">Uncharacterized protein</fullName>
    </submittedName>
</protein>
<name>A0A5N6K622_MONLA</name>
<dbReference type="AlphaFoldDB" id="A0A5N6K622"/>
<gene>
    <name evidence="2" type="ORF">EYC80_001761</name>
</gene>
<accession>A0A5N6K622</accession>
<proteinExistence type="predicted"/>
<evidence type="ECO:0000313" key="2">
    <source>
        <dbReference type="EMBL" id="KAB8297986.1"/>
    </source>
</evidence>
<reference evidence="2 3" key="1">
    <citation type="submission" date="2019-06" db="EMBL/GenBank/DDBJ databases">
        <title>Genome Sequence of the Brown Rot Fungal Pathogen Monilinia laxa.</title>
        <authorList>
            <person name="De Miccolis Angelini R.M."/>
            <person name="Landi L."/>
            <person name="Abate D."/>
            <person name="Pollastro S."/>
            <person name="Romanazzi G."/>
            <person name="Faretra F."/>
        </authorList>
    </citation>
    <scope>NUCLEOTIDE SEQUENCE [LARGE SCALE GENOMIC DNA]</scope>
    <source>
        <strain evidence="2 3">Mlax316</strain>
    </source>
</reference>
<evidence type="ECO:0000256" key="1">
    <source>
        <dbReference type="SAM" id="MobiDB-lite"/>
    </source>
</evidence>